<keyword evidence="3" id="KW-1185">Reference proteome</keyword>
<gene>
    <name evidence="2" type="ORF">JOF59_000633</name>
</gene>
<proteinExistence type="predicted"/>
<dbReference type="PROSITE" id="PS51257">
    <property type="entry name" value="PROKAR_LIPOPROTEIN"/>
    <property type="match status" value="1"/>
</dbReference>
<dbReference type="EMBL" id="JAGINS010000001">
    <property type="protein sequence ID" value="MBP2358233.1"/>
    <property type="molecule type" value="Genomic_DNA"/>
</dbReference>
<dbReference type="InterPro" id="IPR025637">
    <property type="entry name" value="DUF4333"/>
</dbReference>
<sequence>MPIPRPSTPARGLAALTAGVLLTGCSGSVSVGNADPELSSDKLATTVAKKLAATTGQPTPDVTCPEDLAGKVGTTTRCTLTAGDGSTVGVTVTVTSVDGGRIDFDIEADDTASPAPG</sequence>
<comment type="caution">
    <text evidence="2">The sequence shown here is derived from an EMBL/GenBank/DDBJ whole genome shotgun (WGS) entry which is preliminary data.</text>
</comment>
<protein>
    <recommendedName>
        <fullName evidence="1">DUF4333 domain-containing protein</fullName>
    </recommendedName>
</protein>
<evidence type="ECO:0000313" key="2">
    <source>
        <dbReference type="EMBL" id="MBP2358233.1"/>
    </source>
</evidence>
<feature type="domain" description="DUF4333" evidence="1">
    <location>
        <begin position="21"/>
        <end position="99"/>
    </location>
</feature>
<dbReference type="Pfam" id="PF14230">
    <property type="entry name" value="DUF4333"/>
    <property type="match status" value="1"/>
</dbReference>
<reference evidence="2 3" key="1">
    <citation type="submission" date="2021-03" db="EMBL/GenBank/DDBJ databases">
        <title>Sequencing the genomes of 1000 actinobacteria strains.</title>
        <authorList>
            <person name="Klenk H.-P."/>
        </authorList>
    </citation>
    <scope>NUCLEOTIDE SEQUENCE [LARGE SCALE GENOMIC DNA]</scope>
    <source>
        <strain evidence="2 3">DSM 40843</strain>
    </source>
</reference>
<evidence type="ECO:0000313" key="3">
    <source>
        <dbReference type="Proteomes" id="UP001519311"/>
    </source>
</evidence>
<dbReference type="Proteomes" id="UP001519311">
    <property type="component" value="Unassembled WGS sequence"/>
</dbReference>
<organism evidence="2 3">
    <name type="scientific">Streptomyces clavifer</name>
    <dbReference type="NCBI Taxonomy" id="68188"/>
    <lineage>
        <taxon>Bacteria</taxon>
        <taxon>Bacillati</taxon>
        <taxon>Actinomycetota</taxon>
        <taxon>Actinomycetes</taxon>
        <taxon>Kitasatosporales</taxon>
        <taxon>Streptomycetaceae</taxon>
        <taxon>Streptomyces</taxon>
    </lineage>
</organism>
<name>A0ABS4V2X7_9ACTN</name>
<accession>A0ABS4V2X7</accession>
<dbReference type="RefSeq" id="WP_056791912.1">
    <property type="nucleotide sequence ID" value="NZ_BMWJ01000002.1"/>
</dbReference>
<evidence type="ECO:0000259" key="1">
    <source>
        <dbReference type="Pfam" id="PF14230"/>
    </source>
</evidence>